<reference evidence="3 4" key="1">
    <citation type="submission" date="2011-10" db="EMBL/GenBank/DDBJ databases">
        <title>The Noncontiguous Finished genome of Thermanaerovibrio velox DSM 12556.</title>
        <authorList>
            <consortium name="US DOE Joint Genome Institute (JGI-PGF)"/>
            <person name="Lucas S."/>
            <person name="Copeland A."/>
            <person name="Lapidus A."/>
            <person name="Glavina del Rio T."/>
            <person name="Dalin E."/>
            <person name="Tice H."/>
            <person name="Bruce D."/>
            <person name="Goodwin L."/>
            <person name="Pitluck S."/>
            <person name="Peters L."/>
            <person name="Mikhailova N."/>
            <person name="Teshima H."/>
            <person name="Kyrpides N."/>
            <person name="Mavromatis K."/>
            <person name="Ivanova N."/>
            <person name="Markowitz V."/>
            <person name="Cheng J.-F."/>
            <person name="Hugenholtz P."/>
            <person name="Woyke T."/>
            <person name="Wu D."/>
            <person name="Spring S."/>
            <person name="Brambilla E.-M."/>
            <person name="Klenk H.-P."/>
            <person name="Eisen J.A."/>
        </authorList>
    </citation>
    <scope>NUCLEOTIDE SEQUENCE [LARGE SCALE GENOMIC DNA]</scope>
    <source>
        <strain evidence="3 4">DSM 12556</strain>
    </source>
</reference>
<dbReference type="NCBIfam" id="TIGR01361">
    <property type="entry name" value="DAHP_synth_Bsub"/>
    <property type="match status" value="1"/>
</dbReference>
<dbReference type="HOGENOM" id="CLU_062599_0_0_0"/>
<keyword evidence="4" id="KW-1185">Reference proteome</keyword>
<dbReference type="PANTHER" id="PTHR43018">
    <property type="entry name" value="PHOSPHO-2-DEHYDRO-3-DEOXYHEPTONATE ALDOLASE"/>
    <property type="match status" value="1"/>
</dbReference>
<evidence type="ECO:0000313" key="4">
    <source>
        <dbReference type="Proteomes" id="UP000005730"/>
    </source>
</evidence>
<accession>H0UNF0</accession>
<organism evidence="3 4">
    <name type="scientific">Thermanaerovibrio velox DSM 12556</name>
    <dbReference type="NCBI Taxonomy" id="926567"/>
    <lineage>
        <taxon>Bacteria</taxon>
        <taxon>Thermotogati</taxon>
        <taxon>Synergistota</taxon>
        <taxon>Synergistia</taxon>
        <taxon>Synergistales</taxon>
        <taxon>Synergistaceae</taxon>
        <taxon>Thermanaerovibrio</taxon>
    </lineage>
</organism>
<sequence>MMSVLELSERCSGVLQADLMESLWDKGLEARMVSAGGSRYVVVDGPIELADLRPFGVRSVRTTSHPFPLVSRDAGIASSPVMVGDVEVGGGDFVVMAGPCSVESREQIVRTAMAVKSAGASILRGGAFKPRSNPYSFQGLGGIGISLLEEASRAAGIPVVTEVMDPQDVEVVSRWAHMLQIGTRNMQNFPLLKEVGRSHRPVLLKRGMMATVDEWLQAAEYVVSSGNPNVVLCERGIRGFDRAVRNVLDLSAVPLVKGLSGLPVVVDPSHGTGRRDLVIPMSMAAAAAGADGLIVEVHPSPEEALCDGEQSLDFNGFRVLMDSLSALLEAVKLSQRQGDLKRCSAVM</sequence>
<dbReference type="STRING" id="926567.TheveDRAFT_0173"/>
<dbReference type="SUPFAM" id="SSF51569">
    <property type="entry name" value="Aldolase"/>
    <property type="match status" value="1"/>
</dbReference>
<dbReference type="NCBIfam" id="NF009239">
    <property type="entry name" value="PRK12595.1"/>
    <property type="match status" value="1"/>
</dbReference>
<proteinExistence type="predicted"/>
<dbReference type="AlphaFoldDB" id="H0UNF0"/>
<protein>
    <submittedName>
        <fullName evidence="3">Phospho-2-dehydro-3-deoxyheptonate aldolase</fullName>
    </submittedName>
</protein>
<dbReference type="OrthoDB" id="9780456at2"/>
<dbReference type="PANTHER" id="PTHR43018:SF1">
    <property type="entry name" value="PROTEIN AROA(G)"/>
    <property type="match status" value="1"/>
</dbReference>
<feature type="domain" description="DAHP synthetase I/KDSA" evidence="2">
    <location>
        <begin position="85"/>
        <end position="317"/>
    </location>
</feature>
<dbReference type="RefSeq" id="WP_006582850.1">
    <property type="nucleotide sequence ID" value="NZ_CM001377.1"/>
</dbReference>
<dbReference type="NCBIfam" id="NF006421">
    <property type="entry name" value="PRK08673.1"/>
    <property type="match status" value="1"/>
</dbReference>
<dbReference type="EMBL" id="CM001377">
    <property type="protein sequence ID" value="EHM09357.1"/>
    <property type="molecule type" value="Genomic_DNA"/>
</dbReference>
<keyword evidence="1" id="KW-0808">Transferase</keyword>
<dbReference type="GO" id="GO:0009073">
    <property type="term" value="P:aromatic amino acid family biosynthetic process"/>
    <property type="evidence" value="ECO:0007669"/>
    <property type="project" value="InterPro"/>
</dbReference>
<dbReference type="InterPro" id="IPR052899">
    <property type="entry name" value="Class-I_DAHP_synthase"/>
</dbReference>
<evidence type="ECO:0000313" key="3">
    <source>
        <dbReference type="EMBL" id="EHM09357.1"/>
    </source>
</evidence>
<evidence type="ECO:0000256" key="1">
    <source>
        <dbReference type="ARBA" id="ARBA00022679"/>
    </source>
</evidence>
<evidence type="ECO:0000259" key="2">
    <source>
        <dbReference type="Pfam" id="PF00793"/>
    </source>
</evidence>
<dbReference type="eggNOG" id="COG2876">
    <property type="taxonomic scope" value="Bacteria"/>
</dbReference>
<dbReference type="InterPro" id="IPR013785">
    <property type="entry name" value="Aldolase_TIM"/>
</dbReference>
<dbReference type="InterPro" id="IPR006218">
    <property type="entry name" value="DAHP1/KDSA"/>
</dbReference>
<dbReference type="InterPro" id="IPR006268">
    <property type="entry name" value="DAHP_syn_2"/>
</dbReference>
<dbReference type="Gene3D" id="3.20.20.70">
    <property type="entry name" value="Aldolase class I"/>
    <property type="match status" value="1"/>
</dbReference>
<dbReference type="GO" id="GO:0016832">
    <property type="term" value="F:aldehyde-lyase activity"/>
    <property type="evidence" value="ECO:0007669"/>
    <property type="project" value="InterPro"/>
</dbReference>
<name>H0UNF0_9BACT</name>
<dbReference type="GO" id="GO:0016740">
    <property type="term" value="F:transferase activity"/>
    <property type="evidence" value="ECO:0007669"/>
    <property type="project" value="UniProtKB-KW"/>
</dbReference>
<gene>
    <name evidence="3" type="ORF">TheveDRAFT_0173</name>
</gene>
<dbReference type="Pfam" id="PF00793">
    <property type="entry name" value="DAHP_synth_1"/>
    <property type="match status" value="1"/>
</dbReference>
<dbReference type="Proteomes" id="UP000005730">
    <property type="component" value="Chromosome"/>
</dbReference>